<dbReference type="InterPro" id="IPR047057">
    <property type="entry name" value="MerR_fam"/>
</dbReference>
<evidence type="ECO:0000313" key="8">
    <source>
        <dbReference type="Proteomes" id="UP000317536"/>
    </source>
</evidence>
<dbReference type="GO" id="GO:0003700">
    <property type="term" value="F:DNA-binding transcription factor activity"/>
    <property type="evidence" value="ECO:0007669"/>
    <property type="project" value="InterPro"/>
</dbReference>
<dbReference type="SUPFAM" id="SSF89082">
    <property type="entry name" value="Antibiotic binding domain of TipA-like multidrug resistance regulators"/>
    <property type="match status" value="1"/>
</dbReference>
<dbReference type="PROSITE" id="PS00552">
    <property type="entry name" value="HTH_MERR_1"/>
    <property type="match status" value="1"/>
</dbReference>
<protein>
    <submittedName>
        <fullName evidence="7">MerR family transcriptional regulator</fullName>
    </submittedName>
</protein>
<keyword evidence="1" id="KW-0678">Repressor</keyword>
<evidence type="ECO:0000256" key="5">
    <source>
        <dbReference type="SAM" id="Coils"/>
    </source>
</evidence>
<keyword evidence="2" id="KW-0805">Transcription regulation</keyword>
<evidence type="ECO:0000256" key="2">
    <source>
        <dbReference type="ARBA" id="ARBA00023015"/>
    </source>
</evidence>
<evidence type="ECO:0000256" key="1">
    <source>
        <dbReference type="ARBA" id="ARBA00022491"/>
    </source>
</evidence>
<accession>A0A556RC47</accession>
<keyword evidence="4" id="KW-0804">Transcription</keyword>
<reference evidence="7 8" key="1">
    <citation type="submission" date="2019-07" db="EMBL/GenBank/DDBJ databases">
        <title>Bifidobacterium asteroides genomes.</title>
        <authorList>
            <person name="Zheng H."/>
        </authorList>
    </citation>
    <scope>NUCLEOTIDE SEQUENCE [LARGE SCALE GENOMIC DNA]</scope>
    <source>
        <strain evidence="7 8">W8111</strain>
    </source>
</reference>
<dbReference type="Pfam" id="PF07739">
    <property type="entry name" value="TipAS"/>
    <property type="match status" value="1"/>
</dbReference>
<sequence>MTHGDKSSGYDSKECLSIGQMSELTGVSRRMLRHWEEEGLVSPIRGQSNYRQYMHEDVARLERIAIYREMGFNARQIRALLDCKTLLALDELRGQRSRIQEKIQLLRKAANRLDRLTALAEGKSGNDSATTKTNQEDQYFSEAYERWGASRQWLEYAERKAMCSEQEQKKDTARLKNVESELAQAKRKGLAPTSDKVLELIDEHRQALSWFHVTPSMHVILGRMYVADPRFRRHYEQLEPGLAQWMLAAIETAARANGIDPATAKWE</sequence>
<proteinExistence type="predicted"/>
<dbReference type="AlphaFoldDB" id="A0A556RC47"/>
<evidence type="ECO:0000256" key="3">
    <source>
        <dbReference type="ARBA" id="ARBA00023125"/>
    </source>
</evidence>
<name>A0A556RC47_9BIFI</name>
<dbReference type="EMBL" id="VMHJ01000001">
    <property type="protein sequence ID" value="TSJ86470.1"/>
    <property type="molecule type" value="Genomic_DNA"/>
</dbReference>
<dbReference type="Gene3D" id="1.10.490.50">
    <property type="entry name" value="Antibiotic binding domain of TipA-like multidrug resistance regulators"/>
    <property type="match status" value="1"/>
</dbReference>
<dbReference type="InterPro" id="IPR000551">
    <property type="entry name" value="MerR-type_HTH_dom"/>
</dbReference>
<keyword evidence="3" id="KW-0238">DNA-binding</keyword>
<evidence type="ECO:0000259" key="6">
    <source>
        <dbReference type="PROSITE" id="PS50937"/>
    </source>
</evidence>
<evidence type="ECO:0000313" key="7">
    <source>
        <dbReference type="EMBL" id="TSJ86470.1"/>
    </source>
</evidence>
<dbReference type="InterPro" id="IPR009061">
    <property type="entry name" value="DNA-bd_dom_put_sf"/>
</dbReference>
<keyword evidence="5" id="KW-0175">Coiled coil</keyword>
<dbReference type="InterPro" id="IPR012925">
    <property type="entry name" value="TipAS_dom"/>
</dbReference>
<dbReference type="PANTHER" id="PTHR30204:SF69">
    <property type="entry name" value="MERR-FAMILY TRANSCRIPTIONAL REGULATOR"/>
    <property type="match status" value="1"/>
</dbReference>
<dbReference type="InterPro" id="IPR036244">
    <property type="entry name" value="TipA-like_antibiotic-bd"/>
</dbReference>
<dbReference type="Proteomes" id="UP000317536">
    <property type="component" value="Unassembled WGS sequence"/>
</dbReference>
<comment type="caution">
    <text evidence="7">The sequence shown here is derived from an EMBL/GenBank/DDBJ whole genome shotgun (WGS) entry which is preliminary data.</text>
</comment>
<feature type="coiled-coil region" evidence="5">
    <location>
        <begin position="89"/>
        <end position="119"/>
    </location>
</feature>
<organism evidence="7 8">
    <name type="scientific">Bifidobacterium asteroides</name>
    <dbReference type="NCBI Taxonomy" id="1684"/>
    <lineage>
        <taxon>Bacteria</taxon>
        <taxon>Bacillati</taxon>
        <taxon>Actinomycetota</taxon>
        <taxon>Actinomycetes</taxon>
        <taxon>Bifidobacteriales</taxon>
        <taxon>Bifidobacteriaceae</taxon>
        <taxon>Bifidobacterium</taxon>
    </lineage>
</organism>
<dbReference type="SMART" id="SM00422">
    <property type="entry name" value="HTH_MERR"/>
    <property type="match status" value="1"/>
</dbReference>
<dbReference type="Pfam" id="PF13411">
    <property type="entry name" value="MerR_1"/>
    <property type="match status" value="1"/>
</dbReference>
<dbReference type="SUPFAM" id="SSF46955">
    <property type="entry name" value="Putative DNA-binding domain"/>
    <property type="match status" value="1"/>
</dbReference>
<evidence type="ECO:0000256" key="4">
    <source>
        <dbReference type="ARBA" id="ARBA00023163"/>
    </source>
</evidence>
<gene>
    <name evidence="7" type="ORF">FPK29_01950</name>
</gene>
<dbReference type="PANTHER" id="PTHR30204">
    <property type="entry name" value="REDOX-CYCLING DRUG-SENSING TRANSCRIPTIONAL ACTIVATOR SOXR"/>
    <property type="match status" value="1"/>
</dbReference>
<dbReference type="PROSITE" id="PS50937">
    <property type="entry name" value="HTH_MERR_2"/>
    <property type="match status" value="1"/>
</dbReference>
<dbReference type="Gene3D" id="1.10.1660.10">
    <property type="match status" value="1"/>
</dbReference>
<dbReference type="GO" id="GO:0003677">
    <property type="term" value="F:DNA binding"/>
    <property type="evidence" value="ECO:0007669"/>
    <property type="project" value="UniProtKB-KW"/>
</dbReference>
<feature type="domain" description="HTH merR-type" evidence="6">
    <location>
        <begin position="15"/>
        <end position="83"/>
    </location>
</feature>
<dbReference type="CDD" id="cd00592">
    <property type="entry name" value="HTH_MerR-like"/>
    <property type="match status" value="1"/>
</dbReference>